<name>A0A176S4L4_9GAMM</name>
<gene>
    <name evidence="2" type="ORF">THIOM_001113</name>
</gene>
<dbReference type="AlphaFoldDB" id="A0A176S4L4"/>
<organism evidence="2 3">
    <name type="scientific">Candidatus Thiomargarita nelsonii</name>
    <dbReference type="NCBI Taxonomy" id="1003181"/>
    <lineage>
        <taxon>Bacteria</taxon>
        <taxon>Pseudomonadati</taxon>
        <taxon>Pseudomonadota</taxon>
        <taxon>Gammaproteobacteria</taxon>
        <taxon>Thiotrichales</taxon>
        <taxon>Thiotrichaceae</taxon>
        <taxon>Thiomargarita</taxon>
    </lineage>
</organism>
<keyword evidence="3" id="KW-1185">Reference proteome</keyword>
<dbReference type="Proteomes" id="UP000076962">
    <property type="component" value="Unassembled WGS sequence"/>
</dbReference>
<sequence>MGRPAENKGIYQGIELGNGDYALVAVLDVKDGEATPPASESADEPGEDSKQQQAVGESEFNQLVSGLKAGAEIKDYSAQLSGS</sequence>
<reference evidence="2 3" key="1">
    <citation type="submission" date="2016-05" db="EMBL/GenBank/DDBJ databases">
        <title>Single-cell genome of chain-forming Candidatus Thiomargarita nelsonii and comparison to other large sulfur-oxidizing bacteria.</title>
        <authorList>
            <person name="Winkel M."/>
            <person name="Salman V."/>
            <person name="Woyke T."/>
            <person name="Schulz-Vogt H."/>
            <person name="Richter M."/>
            <person name="Flood B."/>
            <person name="Bailey J."/>
            <person name="Amann R."/>
            <person name="Mussmann M."/>
        </authorList>
    </citation>
    <scope>NUCLEOTIDE SEQUENCE [LARGE SCALE GENOMIC DNA]</scope>
    <source>
        <strain evidence="2 3">THI036</strain>
    </source>
</reference>
<dbReference type="EMBL" id="LUTY01000579">
    <property type="protein sequence ID" value="OAD23061.1"/>
    <property type="molecule type" value="Genomic_DNA"/>
</dbReference>
<accession>A0A176S4L4</accession>
<dbReference type="GO" id="GO:0016853">
    <property type="term" value="F:isomerase activity"/>
    <property type="evidence" value="ECO:0007669"/>
    <property type="project" value="UniProtKB-KW"/>
</dbReference>
<evidence type="ECO:0000256" key="1">
    <source>
        <dbReference type="SAM" id="MobiDB-lite"/>
    </source>
</evidence>
<evidence type="ECO:0000313" key="3">
    <source>
        <dbReference type="Proteomes" id="UP000076962"/>
    </source>
</evidence>
<comment type="caution">
    <text evidence="2">The sequence shown here is derived from an EMBL/GenBank/DDBJ whole genome shotgun (WGS) entry which is preliminary data.</text>
</comment>
<evidence type="ECO:0000313" key="2">
    <source>
        <dbReference type="EMBL" id="OAD23061.1"/>
    </source>
</evidence>
<feature type="region of interest" description="Disordered" evidence="1">
    <location>
        <begin position="32"/>
        <end position="57"/>
    </location>
</feature>
<protein>
    <submittedName>
        <fullName evidence="2">Peptidyl-prolyl cis-trans isomerase D</fullName>
    </submittedName>
</protein>
<keyword evidence="2" id="KW-0413">Isomerase</keyword>
<proteinExistence type="predicted"/>